<proteinExistence type="inferred from homology"/>
<dbReference type="OrthoDB" id="412647at2759"/>
<dbReference type="GO" id="GO:0005886">
    <property type="term" value="C:plasma membrane"/>
    <property type="evidence" value="ECO:0007669"/>
    <property type="project" value="TreeGrafter"/>
</dbReference>
<dbReference type="PROSITE" id="PS51762">
    <property type="entry name" value="GH16_2"/>
    <property type="match status" value="1"/>
</dbReference>
<dbReference type="AlphaFoldDB" id="A0A371DCF9"/>
<evidence type="ECO:0000256" key="2">
    <source>
        <dbReference type="ARBA" id="ARBA00010962"/>
    </source>
</evidence>
<dbReference type="InterPro" id="IPR013320">
    <property type="entry name" value="ConA-like_dom_sf"/>
</dbReference>
<evidence type="ECO:0000256" key="7">
    <source>
        <dbReference type="ARBA" id="ARBA00023180"/>
    </source>
</evidence>
<dbReference type="CDD" id="cd02180">
    <property type="entry name" value="GH16_fungal_KRE6_glucanase"/>
    <property type="match status" value="1"/>
</dbReference>
<dbReference type="InterPro" id="IPR005629">
    <property type="entry name" value="Skn1/Kre6/Sbg1"/>
</dbReference>
<dbReference type="SUPFAM" id="SSF49899">
    <property type="entry name" value="Concanavalin A-like lectins/glucanases"/>
    <property type="match status" value="1"/>
</dbReference>
<keyword evidence="8" id="KW-0961">Cell wall biogenesis/degradation</keyword>
<feature type="domain" description="GH16" evidence="10">
    <location>
        <begin position="151"/>
        <end position="515"/>
    </location>
</feature>
<gene>
    <name evidence="11" type="ORF">OH76DRAFT_1349291</name>
</gene>
<keyword evidence="4" id="KW-0735">Signal-anchor</keyword>
<sequence length="566" mass="62523">MNAGARVYANSRFSNAPSEVSIGTSNEKTTTSAPIAATTTVQQYPYMWDTKDPDLDDALHNPDPVRDAALDRSCAPFSSRGWINASALFLICAGIIVLFAGYPIIDHYVHQGPKIIGFNLGGINGSGQVPELTNFPQMIDSDTPDDARTRTGYDGQSYSLVFSDEFNKDGRTFYPGDDPYWEAVDLHYWPTVDLEWYDPSAITTQDGKLVITMTEVRNHDLNFRSGMLQGWNKFCFTTGYIEVSVSMPGSPVAPGLWPATWTMGNLGRAGYGATTEGTWPYSYDSCDLGTFPNQTNADHTPQAAATGGEDGTPLSFMPGQKLSACTCPDSDHPGPSVSKGRGVPEIDIFEAQIDVGRFVPEVSQSFQTAPYNYQYEFDNSSDVTPIYDTSITKFNSYKGGVFQQAISAVTDIDSTAYAGQKYATYGYEWWSNPDKRDEGFITWVANGKKSWTMTADTIGPDDTVQISQRLVPEEPMYIIFNLGMSPGFQQQDFKHLTFPVQMFVDYVRVYQRDDVAGNAEAQSCNPSSYPTADYIANHNNAYSNPNLTTWDQAGYTYPRNSLYDGC</sequence>
<dbReference type="FunFam" id="2.60.120.200:FF:000140">
    <property type="entry name" value="Beta-glucan synthesis-associated protein"/>
    <property type="match status" value="1"/>
</dbReference>
<reference evidence="11 12" key="1">
    <citation type="journal article" date="2018" name="Biotechnol. Biofuels">
        <title>Integrative visual omics of the white-rot fungus Polyporus brumalis exposes the biotechnological potential of its oxidative enzymes for delignifying raw plant biomass.</title>
        <authorList>
            <person name="Miyauchi S."/>
            <person name="Rancon A."/>
            <person name="Drula E."/>
            <person name="Hage H."/>
            <person name="Chaduli D."/>
            <person name="Favel A."/>
            <person name="Grisel S."/>
            <person name="Henrissat B."/>
            <person name="Herpoel-Gimbert I."/>
            <person name="Ruiz-Duenas F.J."/>
            <person name="Chevret D."/>
            <person name="Hainaut M."/>
            <person name="Lin J."/>
            <person name="Wang M."/>
            <person name="Pangilinan J."/>
            <person name="Lipzen A."/>
            <person name="Lesage-Meessen L."/>
            <person name="Navarro D."/>
            <person name="Riley R."/>
            <person name="Grigoriev I.V."/>
            <person name="Zhou S."/>
            <person name="Raouche S."/>
            <person name="Rosso M.N."/>
        </authorList>
    </citation>
    <scope>NUCLEOTIDE SEQUENCE [LARGE SCALE GENOMIC DNA]</scope>
    <source>
        <strain evidence="11 12">BRFM 1820</strain>
    </source>
</reference>
<evidence type="ECO:0000256" key="3">
    <source>
        <dbReference type="ARBA" id="ARBA00022692"/>
    </source>
</evidence>
<organism evidence="11 12">
    <name type="scientific">Lentinus brumalis</name>
    <dbReference type="NCBI Taxonomy" id="2498619"/>
    <lineage>
        <taxon>Eukaryota</taxon>
        <taxon>Fungi</taxon>
        <taxon>Dikarya</taxon>
        <taxon>Basidiomycota</taxon>
        <taxon>Agaricomycotina</taxon>
        <taxon>Agaricomycetes</taxon>
        <taxon>Polyporales</taxon>
        <taxon>Polyporaceae</taxon>
        <taxon>Lentinus</taxon>
    </lineage>
</organism>
<keyword evidence="6 9" id="KW-0472">Membrane</keyword>
<keyword evidence="12" id="KW-1185">Reference proteome</keyword>
<evidence type="ECO:0000256" key="9">
    <source>
        <dbReference type="SAM" id="Phobius"/>
    </source>
</evidence>
<dbReference type="GO" id="GO:0031505">
    <property type="term" value="P:fungal-type cell wall organization"/>
    <property type="evidence" value="ECO:0007669"/>
    <property type="project" value="UniProtKB-ARBA"/>
</dbReference>
<evidence type="ECO:0000256" key="8">
    <source>
        <dbReference type="ARBA" id="ARBA00023316"/>
    </source>
</evidence>
<dbReference type="PANTHER" id="PTHR31361">
    <property type="entry name" value="BETA-GLUCAN SYNTHESIS-ASSOCIATED PROTEIN KRE6-RELATED"/>
    <property type="match status" value="1"/>
</dbReference>
<evidence type="ECO:0000256" key="1">
    <source>
        <dbReference type="ARBA" id="ARBA00004606"/>
    </source>
</evidence>
<dbReference type="Pfam" id="PF03935">
    <property type="entry name" value="SKN1_KRE6_Sbg1"/>
    <property type="match status" value="1"/>
</dbReference>
<evidence type="ECO:0000313" key="12">
    <source>
        <dbReference type="Proteomes" id="UP000256964"/>
    </source>
</evidence>
<evidence type="ECO:0000256" key="4">
    <source>
        <dbReference type="ARBA" id="ARBA00022968"/>
    </source>
</evidence>
<comment type="subcellular location">
    <subcellularLocation>
        <location evidence="1">Membrane</location>
        <topology evidence="1">Single-pass type II membrane protein</topology>
    </subcellularLocation>
</comment>
<accession>A0A371DCF9</accession>
<evidence type="ECO:0000256" key="5">
    <source>
        <dbReference type="ARBA" id="ARBA00022989"/>
    </source>
</evidence>
<name>A0A371DCF9_9APHY</name>
<keyword evidence="5 9" id="KW-1133">Transmembrane helix</keyword>
<comment type="similarity">
    <text evidence="2">Belongs to the SKN1/KRE6 family.</text>
</comment>
<evidence type="ECO:0000313" key="11">
    <source>
        <dbReference type="EMBL" id="RDX50206.1"/>
    </source>
</evidence>
<evidence type="ECO:0000259" key="10">
    <source>
        <dbReference type="PROSITE" id="PS51762"/>
    </source>
</evidence>
<dbReference type="GO" id="GO:0005789">
    <property type="term" value="C:endoplasmic reticulum membrane"/>
    <property type="evidence" value="ECO:0007669"/>
    <property type="project" value="TreeGrafter"/>
</dbReference>
<dbReference type="FunFam" id="2.60.120.200:FF:000135">
    <property type="entry name" value="Related to KRE6-glucan synthase subunit"/>
    <property type="match status" value="1"/>
</dbReference>
<keyword evidence="7" id="KW-0325">Glycoprotein</keyword>
<keyword evidence="3 9" id="KW-0812">Transmembrane</keyword>
<evidence type="ECO:0000256" key="6">
    <source>
        <dbReference type="ARBA" id="ARBA00023136"/>
    </source>
</evidence>
<dbReference type="Proteomes" id="UP000256964">
    <property type="component" value="Unassembled WGS sequence"/>
</dbReference>
<dbReference type="InterPro" id="IPR000757">
    <property type="entry name" value="Beta-glucanase-like"/>
</dbReference>
<protein>
    <submittedName>
        <fullName evidence="11">Glycoside hydrolase family 16 protein</fullName>
    </submittedName>
</protein>
<dbReference type="EMBL" id="KZ857400">
    <property type="protein sequence ID" value="RDX50206.1"/>
    <property type="molecule type" value="Genomic_DNA"/>
</dbReference>
<dbReference type="GO" id="GO:0006078">
    <property type="term" value="P:(1-&gt;6)-beta-D-glucan biosynthetic process"/>
    <property type="evidence" value="ECO:0007669"/>
    <property type="project" value="TreeGrafter"/>
</dbReference>
<dbReference type="GO" id="GO:0015926">
    <property type="term" value="F:glucosidase activity"/>
    <property type="evidence" value="ECO:0007669"/>
    <property type="project" value="TreeGrafter"/>
</dbReference>
<feature type="transmembrane region" description="Helical" evidence="9">
    <location>
        <begin position="82"/>
        <end position="105"/>
    </location>
</feature>
<keyword evidence="11" id="KW-0378">Hydrolase</keyword>
<dbReference type="STRING" id="139420.A0A371DCF9"/>
<dbReference type="Gene3D" id="2.60.120.200">
    <property type="match status" value="2"/>
</dbReference>
<dbReference type="PANTHER" id="PTHR31361:SF1">
    <property type="entry name" value="BETA-GLUCAN SYNTHESIS-ASSOCIATED PROTEIN KRE6-RELATED"/>
    <property type="match status" value="1"/>
</dbReference>